<sequence length="660" mass="73901">MAECTPQRQQCKALLAQLKQSQNLLNSQFLSGQDYSTVPSSLSISTAGSSLAMSKARQHTGILKPSSSLPQSFSANKILDFNFNNTNNSAKPEKCDIKSRDLIKVLPQGISSIPSKSSLIGDFTNYRDAPPTISRDINYCDVTEMKQKYDTHLDSKTNTAELFNTHESFKEVPRTGESGISSSRYMLPRGDYPTSPTTQTWRQILNKHVTVPSQLSAEELRDLDNLRELNFSYSCSDGNNVENMESSKRVTPNPRYNPKTSKTTVCKDITNKPVSVSINDMVSGKRNQSGGENNKSTESKDGLGSDGGPDRRKVKFFHEQLEDDGNNRKLNSFIKDTTIKPKSLLNSTAYRSLCSSKQNSSGSNLEMSAEDQRLLGYDWIAALLDNDAGLVNQSESFFNELKDFRRAYKSECSNQFYREGPHTLVEFEPEPVAEALTETKVHPYIVNERLFTQPFKSGLIDYDDAEENTIGRGTEKKVPTEENPRFVRVSIPRSTLSTPYKVKPHRRRSFDGSDSCSLMDHCLLGWENTRPAMIPTAKSLDLNTEAGTRIDSQVTTLSDAEHLAAKFSQAEWPFSRPTARTNTLPKWRKHYMDTTLNLSRLSDLSGGGVGTNTTSSSGAQIPQDVKRSTDRILRTTYSTMYEMERLRKERELEMAAAKEG</sequence>
<name>A0AAE0XRK5_9GAST</name>
<dbReference type="InterPro" id="IPR031466">
    <property type="entry name" value="MIIP"/>
</dbReference>
<reference evidence="2" key="1">
    <citation type="journal article" date="2023" name="G3 (Bethesda)">
        <title>A reference genome for the long-term kleptoplast-retaining sea slug Elysia crispata morphotype clarki.</title>
        <authorList>
            <person name="Eastman K.E."/>
            <person name="Pendleton A.L."/>
            <person name="Shaikh M.A."/>
            <person name="Suttiyut T."/>
            <person name="Ogas R."/>
            <person name="Tomko P."/>
            <person name="Gavelis G."/>
            <person name="Widhalm J.R."/>
            <person name="Wisecaver J.H."/>
        </authorList>
    </citation>
    <scope>NUCLEOTIDE SEQUENCE</scope>
    <source>
        <strain evidence="2">ECLA1</strain>
    </source>
</reference>
<accession>A0AAE0XRK5</accession>
<dbReference type="Pfam" id="PF15734">
    <property type="entry name" value="MIIP"/>
    <property type="match status" value="1"/>
</dbReference>
<feature type="compositionally biased region" description="Polar residues" evidence="1">
    <location>
        <begin position="276"/>
        <end position="294"/>
    </location>
</feature>
<feature type="region of interest" description="Disordered" evidence="1">
    <location>
        <begin position="235"/>
        <end position="263"/>
    </location>
</feature>
<feature type="region of interest" description="Disordered" evidence="1">
    <location>
        <begin position="276"/>
        <end position="311"/>
    </location>
</feature>
<dbReference type="Proteomes" id="UP001283361">
    <property type="component" value="Unassembled WGS sequence"/>
</dbReference>
<dbReference type="AlphaFoldDB" id="A0AAE0XRK5"/>
<protein>
    <submittedName>
        <fullName evidence="2">Uncharacterized protein</fullName>
    </submittedName>
</protein>
<evidence type="ECO:0000256" key="1">
    <source>
        <dbReference type="SAM" id="MobiDB-lite"/>
    </source>
</evidence>
<keyword evidence="3" id="KW-1185">Reference proteome</keyword>
<proteinExistence type="predicted"/>
<organism evidence="2 3">
    <name type="scientific">Elysia crispata</name>
    <name type="common">lettuce slug</name>
    <dbReference type="NCBI Taxonomy" id="231223"/>
    <lineage>
        <taxon>Eukaryota</taxon>
        <taxon>Metazoa</taxon>
        <taxon>Spiralia</taxon>
        <taxon>Lophotrochozoa</taxon>
        <taxon>Mollusca</taxon>
        <taxon>Gastropoda</taxon>
        <taxon>Heterobranchia</taxon>
        <taxon>Euthyneura</taxon>
        <taxon>Panpulmonata</taxon>
        <taxon>Sacoglossa</taxon>
        <taxon>Placobranchoidea</taxon>
        <taxon>Plakobranchidae</taxon>
        <taxon>Elysia</taxon>
    </lineage>
</organism>
<gene>
    <name evidence="2" type="ORF">RRG08_066833</name>
</gene>
<evidence type="ECO:0000313" key="3">
    <source>
        <dbReference type="Proteomes" id="UP001283361"/>
    </source>
</evidence>
<dbReference type="PANTHER" id="PTHR34831:SF1">
    <property type="entry name" value="MIGRATION AND INVASION-INHIBITORY PROTEIN"/>
    <property type="match status" value="1"/>
</dbReference>
<feature type="compositionally biased region" description="Polar residues" evidence="1">
    <location>
        <begin position="235"/>
        <end position="244"/>
    </location>
</feature>
<comment type="caution">
    <text evidence="2">The sequence shown here is derived from an EMBL/GenBank/DDBJ whole genome shotgun (WGS) entry which is preliminary data.</text>
</comment>
<dbReference type="GO" id="GO:0030336">
    <property type="term" value="P:negative regulation of cell migration"/>
    <property type="evidence" value="ECO:0007669"/>
    <property type="project" value="InterPro"/>
</dbReference>
<dbReference type="GO" id="GO:0010972">
    <property type="term" value="P:negative regulation of G2/M transition of mitotic cell cycle"/>
    <property type="evidence" value="ECO:0007669"/>
    <property type="project" value="InterPro"/>
</dbReference>
<dbReference type="EMBL" id="JAWDGP010007804">
    <property type="protein sequence ID" value="KAK3704202.1"/>
    <property type="molecule type" value="Genomic_DNA"/>
</dbReference>
<feature type="region of interest" description="Disordered" evidence="1">
    <location>
        <begin position="604"/>
        <end position="626"/>
    </location>
</feature>
<evidence type="ECO:0000313" key="2">
    <source>
        <dbReference type="EMBL" id="KAK3704202.1"/>
    </source>
</evidence>
<feature type="compositionally biased region" description="Basic and acidic residues" evidence="1">
    <location>
        <begin position="295"/>
        <end position="311"/>
    </location>
</feature>
<dbReference type="PANTHER" id="PTHR34831">
    <property type="entry name" value="MIGRATION AND INVASION-INHIBITORY PROTEIN"/>
    <property type="match status" value="1"/>
</dbReference>